<dbReference type="EMBL" id="LT629711">
    <property type="protein sequence ID" value="SDP22879.1"/>
    <property type="molecule type" value="Genomic_DNA"/>
</dbReference>
<evidence type="ECO:0000256" key="1">
    <source>
        <dbReference type="SAM" id="MobiDB-lite"/>
    </source>
</evidence>
<dbReference type="AlphaFoldDB" id="A0A1H0R139"/>
<feature type="compositionally biased region" description="Low complexity" evidence="1">
    <location>
        <begin position="78"/>
        <end position="99"/>
    </location>
</feature>
<reference evidence="3" key="1">
    <citation type="submission" date="2016-10" db="EMBL/GenBank/DDBJ databases">
        <authorList>
            <person name="Varghese N."/>
            <person name="Submissions S."/>
        </authorList>
    </citation>
    <scope>NUCLEOTIDE SEQUENCE [LARGE SCALE GENOMIC DNA]</scope>
    <source>
        <strain evidence="3">DSM 22329</strain>
    </source>
</reference>
<dbReference type="Proteomes" id="UP000199077">
    <property type="component" value="Chromosome I"/>
</dbReference>
<feature type="region of interest" description="Disordered" evidence="1">
    <location>
        <begin position="210"/>
        <end position="233"/>
    </location>
</feature>
<gene>
    <name evidence="2" type="ORF">SAMN04489867_1796</name>
</gene>
<accession>A0A1H0R139</accession>
<protein>
    <submittedName>
        <fullName evidence="2">Uncharacterized protein</fullName>
    </submittedName>
</protein>
<evidence type="ECO:0000313" key="2">
    <source>
        <dbReference type="EMBL" id="SDP22879.1"/>
    </source>
</evidence>
<feature type="region of interest" description="Disordered" evidence="1">
    <location>
        <begin position="53"/>
        <end position="109"/>
    </location>
</feature>
<dbReference type="STRING" id="443156.SAMN04489867_1796"/>
<evidence type="ECO:0000313" key="3">
    <source>
        <dbReference type="Proteomes" id="UP000199077"/>
    </source>
</evidence>
<organism evidence="2 3">
    <name type="scientific">Pedococcus dokdonensis</name>
    <dbReference type="NCBI Taxonomy" id="443156"/>
    <lineage>
        <taxon>Bacteria</taxon>
        <taxon>Bacillati</taxon>
        <taxon>Actinomycetota</taxon>
        <taxon>Actinomycetes</taxon>
        <taxon>Micrococcales</taxon>
        <taxon>Intrasporangiaceae</taxon>
        <taxon>Pedococcus</taxon>
    </lineage>
</organism>
<proteinExistence type="predicted"/>
<feature type="compositionally biased region" description="Low complexity" evidence="1">
    <location>
        <begin position="53"/>
        <end position="70"/>
    </location>
</feature>
<name>A0A1H0R139_9MICO</name>
<sequence>MPISGHTSLGGGVTSSGDTPAGTGAGLNGALLAAPLGLAGLGAAALGGRGATTTGATTTGGDDAGTTPATGTGGTTGGAPTDGTGSATTGTPTGTDGASGTTGGEPADESGWRVLAASDGAGHVSFSLVPDTDTVPTALDAGTTGAQAPRILGWFDGDGDYGFVADDLVFTTPAGQVTIDHLTLQGTVADDLAVATAVRGWWAQALTEGAAGATPVTTTPSTPAPTPALVAAP</sequence>
<keyword evidence="3" id="KW-1185">Reference proteome</keyword>